<dbReference type="SMART" id="SM00387">
    <property type="entry name" value="HATPase_c"/>
    <property type="match status" value="1"/>
</dbReference>
<dbReference type="InterPro" id="IPR004358">
    <property type="entry name" value="Sig_transdc_His_kin-like_C"/>
</dbReference>
<protein>
    <recommendedName>
        <fullName evidence="2">histidine kinase</fullName>
        <ecNumber evidence="2">2.7.13.3</ecNumber>
    </recommendedName>
</protein>
<dbReference type="Gene3D" id="2.130.10.10">
    <property type="entry name" value="YVTN repeat-like/Quinoprotein amine dehydrogenase"/>
    <property type="match status" value="2"/>
</dbReference>
<organism evidence="6 7">
    <name type="scientific">Paralabilibaculum antarcticum</name>
    <dbReference type="NCBI Taxonomy" id="2912572"/>
    <lineage>
        <taxon>Bacteria</taxon>
        <taxon>Pseudomonadati</taxon>
        <taxon>Bacteroidota</taxon>
        <taxon>Bacteroidia</taxon>
        <taxon>Marinilabiliales</taxon>
        <taxon>Marinifilaceae</taxon>
        <taxon>Paralabilibaculum</taxon>
    </lineage>
</organism>
<keyword evidence="4" id="KW-0812">Transmembrane</keyword>
<dbReference type="Gene3D" id="3.30.565.10">
    <property type="entry name" value="Histidine kinase-like ATPase, C-terminal domain"/>
    <property type="match status" value="1"/>
</dbReference>
<dbReference type="InterPro" id="IPR003594">
    <property type="entry name" value="HATPase_dom"/>
</dbReference>
<evidence type="ECO:0000256" key="3">
    <source>
        <dbReference type="ARBA" id="ARBA00022553"/>
    </source>
</evidence>
<feature type="transmembrane region" description="Helical" evidence="4">
    <location>
        <begin position="683"/>
        <end position="703"/>
    </location>
</feature>
<keyword evidence="4" id="KW-1133">Transmembrane helix</keyword>
<keyword evidence="3" id="KW-0597">Phosphoprotein</keyword>
<dbReference type="InterPro" id="IPR036322">
    <property type="entry name" value="WD40_repeat_dom_sf"/>
</dbReference>
<evidence type="ECO:0000259" key="5">
    <source>
        <dbReference type="PROSITE" id="PS50109"/>
    </source>
</evidence>
<dbReference type="SUPFAM" id="SSF50978">
    <property type="entry name" value="WD40 repeat-like"/>
    <property type="match status" value="1"/>
</dbReference>
<dbReference type="EMBL" id="JAKJSC010000007">
    <property type="protein sequence ID" value="MDE5419963.1"/>
    <property type="molecule type" value="Genomic_DNA"/>
</dbReference>
<dbReference type="PANTHER" id="PTHR43547">
    <property type="entry name" value="TWO-COMPONENT HISTIDINE KINASE"/>
    <property type="match status" value="1"/>
</dbReference>
<evidence type="ECO:0000256" key="4">
    <source>
        <dbReference type="SAM" id="Phobius"/>
    </source>
</evidence>
<dbReference type="InterPro" id="IPR015943">
    <property type="entry name" value="WD40/YVTN_repeat-like_dom_sf"/>
</dbReference>
<dbReference type="Proteomes" id="UP001528920">
    <property type="component" value="Unassembled WGS sequence"/>
</dbReference>
<feature type="domain" description="Histidine kinase" evidence="5">
    <location>
        <begin position="750"/>
        <end position="966"/>
    </location>
</feature>
<comment type="catalytic activity">
    <reaction evidence="1">
        <text>ATP + protein L-histidine = ADP + protein N-phospho-L-histidine.</text>
        <dbReference type="EC" id="2.7.13.3"/>
    </reaction>
</comment>
<comment type="caution">
    <text evidence="6">The sequence shown here is derived from an EMBL/GenBank/DDBJ whole genome shotgun (WGS) entry which is preliminary data.</text>
</comment>
<proteinExistence type="predicted"/>
<dbReference type="PROSITE" id="PS50109">
    <property type="entry name" value="HIS_KIN"/>
    <property type="match status" value="1"/>
</dbReference>
<dbReference type="GO" id="GO:0005524">
    <property type="term" value="F:ATP binding"/>
    <property type="evidence" value="ECO:0007669"/>
    <property type="project" value="UniProtKB-KW"/>
</dbReference>
<dbReference type="RefSeq" id="WP_275111293.1">
    <property type="nucleotide sequence ID" value="NZ_JAKJSC010000007.1"/>
</dbReference>
<evidence type="ECO:0000313" key="7">
    <source>
        <dbReference type="Proteomes" id="UP001528920"/>
    </source>
</evidence>
<dbReference type="InterPro" id="IPR003661">
    <property type="entry name" value="HisK_dim/P_dom"/>
</dbReference>
<sequence>MKSIHQDSLGVYYFATDKGLISLVKDHFIPVEVQEGKNQFYKSLFKRKNGDLLALSDDGIYKITQTSIGNKADLLFLCNTDSLLPKYPKEFFEDQNDELWLTDFNHIYRLKGSDFEQYQMDKKNQTTSYARSFQFLECDNGKLMVVSQSGWFYQFDRKNNQFKESGFNLDLVVNSSFKIGSNEFLLGTSLGIYRLILDFNGQVVHHELINESIMASCFQELSENKLLVGTWFQGILEIDLSEDFKVYPIGGFPCFTVNNIFLDDFGKFWIATNSGTVVMEKKFFSYQFRSTNSEYISSINLNEDGNVNFSGRKHIYKISNDEQIQNINLEFEGSINVFKKRNNISLLGTEQGYLYVYKNDELHLKLAIANKPITSIEIVSEREAWLVSDKELFHINLNSGLIKSYLQSFRGQRIVQDILLDKETNLFIGAEYKNSYLFKFDVVSKKVENISTSIDFDINEDFWVIDLEFDEDTLYMGTSSGLLKYWGEGIERVDLRDMTNSEVNSVAIDRHHSFWMTTSKGVIRKREKDLSLFTPEQGLPSKTFTNRNLKFDSNDHLWVGTSNGIAYASICDSIPKTPKPEVSRTDGGSQFDLKNGKVKINANSMLLLDVTATIYPQKQNQFQYCTVKGNEKIIDWKELSDKNQIVIPGLKTGKYKICIRGKHEGNYRWSEHRIVELNVAQVWYLRWYVLLVDFLLILVLIFLTNKYSQKRAQQNLIELEKQVSERTVQLQDLNKHLVSANVAKDKFLSIIAHDLRNPFNAIRGFSKILLKDSDILSEEDRTELIETIYRSSDDTFKLLESLLEWANVQKGNFKLNSENFDLKTILEKNLGLHKSLGSLKGLTLIGDFNRAIVKADKAMIDTVIRNLLSNAIKYSKPNQIIKLQSIEANGFIVVQVTDQGVGMTEKQLKNLFKIDTVTTSEGTANETGTGFGLMLSKEFVELNGGKIWVESEKNKGTSFFFSIPRK</sequence>
<dbReference type="EC" id="2.7.13.3" evidence="2"/>
<dbReference type="Gene3D" id="1.10.287.130">
    <property type="match status" value="1"/>
</dbReference>
<keyword evidence="7" id="KW-1185">Reference proteome</keyword>
<dbReference type="SMART" id="SM00388">
    <property type="entry name" value="HisKA"/>
    <property type="match status" value="1"/>
</dbReference>
<dbReference type="SUPFAM" id="SSF47384">
    <property type="entry name" value="Homodimeric domain of signal transducing histidine kinase"/>
    <property type="match status" value="1"/>
</dbReference>
<evidence type="ECO:0000256" key="2">
    <source>
        <dbReference type="ARBA" id="ARBA00012438"/>
    </source>
</evidence>
<accession>A0ABT5VX10</accession>
<dbReference type="Pfam" id="PF02518">
    <property type="entry name" value="HATPase_c"/>
    <property type="match status" value="1"/>
</dbReference>
<name>A0ABT5VX10_9BACT</name>
<dbReference type="Pfam" id="PF00512">
    <property type="entry name" value="HisKA"/>
    <property type="match status" value="1"/>
</dbReference>
<evidence type="ECO:0000256" key="1">
    <source>
        <dbReference type="ARBA" id="ARBA00000085"/>
    </source>
</evidence>
<dbReference type="InterPro" id="IPR036097">
    <property type="entry name" value="HisK_dim/P_sf"/>
</dbReference>
<dbReference type="PRINTS" id="PR00344">
    <property type="entry name" value="BCTRLSENSOR"/>
</dbReference>
<keyword evidence="6" id="KW-0067">ATP-binding</keyword>
<dbReference type="InterPro" id="IPR036890">
    <property type="entry name" value="HATPase_C_sf"/>
</dbReference>
<evidence type="ECO:0000313" key="6">
    <source>
        <dbReference type="EMBL" id="MDE5419963.1"/>
    </source>
</evidence>
<keyword evidence="4" id="KW-0472">Membrane</keyword>
<gene>
    <name evidence="6" type="ORF">L3049_18390</name>
</gene>
<dbReference type="InterPro" id="IPR005467">
    <property type="entry name" value="His_kinase_dom"/>
</dbReference>
<dbReference type="PANTHER" id="PTHR43547:SF2">
    <property type="entry name" value="HYBRID SIGNAL TRANSDUCTION HISTIDINE KINASE C"/>
    <property type="match status" value="1"/>
</dbReference>
<dbReference type="SUPFAM" id="SSF63829">
    <property type="entry name" value="Calcium-dependent phosphotriesterase"/>
    <property type="match status" value="1"/>
</dbReference>
<keyword evidence="6" id="KW-0547">Nucleotide-binding</keyword>
<reference evidence="6 7" key="1">
    <citation type="submission" date="2022-01" db="EMBL/GenBank/DDBJ databases">
        <title>Labilibaculum sp. nov, a marine bacterium isolated from Antarctica.</title>
        <authorList>
            <person name="Dai W."/>
        </authorList>
    </citation>
    <scope>NUCLEOTIDE SEQUENCE [LARGE SCALE GENOMIC DNA]</scope>
    <source>
        <strain evidence="6 7">DW002</strain>
    </source>
</reference>
<dbReference type="CDD" id="cd00082">
    <property type="entry name" value="HisKA"/>
    <property type="match status" value="1"/>
</dbReference>
<dbReference type="SUPFAM" id="SSF55874">
    <property type="entry name" value="ATPase domain of HSP90 chaperone/DNA topoisomerase II/histidine kinase"/>
    <property type="match status" value="1"/>
</dbReference>